<organism evidence="2 3">
    <name type="scientific">Oceanobacillus chungangensis</name>
    <dbReference type="NCBI Taxonomy" id="1229152"/>
    <lineage>
        <taxon>Bacteria</taxon>
        <taxon>Bacillati</taxon>
        <taxon>Bacillota</taxon>
        <taxon>Bacilli</taxon>
        <taxon>Bacillales</taxon>
        <taxon>Bacillaceae</taxon>
        <taxon>Oceanobacillus</taxon>
    </lineage>
</organism>
<keyword evidence="1" id="KW-1133">Transmembrane helix</keyword>
<reference evidence="3" key="1">
    <citation type="submission" date="2017-11" db="EMBL/GenBank/DDBJ databases">
        <authorList>
            <person name="Zhu W."/>
        </authorList>
    </citation>
    <scope>NUCLEOTIDE SEQUENCE [LARGE SCALE GENOMIC DNA]</scope>
    <source>
        <strain evidence="3">CAU 1051</strain>
    </source>
</reference>
<evidence type="ECO:0000313" key="2">
    <source>
        <dbReference type="EMBL" id="RDW18768.1"/>
    </source>
</evidence>
<keyword evidence="3" id="KW-1185">Reference proteome</keyword>
<accession>A0A3D8PU35</accession>
<feature type="transmembrane region" description="Helical" evidence="1">
    <location>
        <begin position="12"/>
        <end position="30"/>
    </location>
</feature>
<dbReference type="OrthoDB" id="2988656at2"/>
<dbReference type="Proteomes" id="UP000256520">
    <property type="component" value="Unassembled WGS sequence"/>
</dbReference>
<dbReference type="RefSeq" id="WP_115749595.1">
    <property type="nucleotide sequence ID" value="NZ_PIOD01000009.1"/>
</dbReference>
<evidence type="ECO:0000313" key="3">
    <source>
        <dbReference type="Proteomes" id="UP000256520"/>
    </source>
</evidence>
<dbReference type="EMBL" id="PIOD01000009">
    <property type="protein sequence ID" value="RDW18768.1"/>
    <property type="molecule type" value="Genomic_DNA"/>
</dbReference>
<keyword evidence="1" id="KW-0812">Transmembrane</keyword>
<name>A0A3D8PU35_9BACI</name>
<sequence>MKDILKHPTISSIIGTVVGTAIATPIVAYINKVNVLEAFILIFNWLKNVLITLLAYQVSIWIILFVLFIYLLFKKVLIHSGSSIEHSNLTHYRKDTIDNILWIFEWYEGFDRKLSLTNSSPHPICPNCMNDLVVSSKSSNGYYSPHPTYLICDNCGFSQKFGNDFDDYRIKVQREIIRRVRTGEWKKTLTKEQSS</sequence>
<evidence type="ECO:0000256" key="1">
    <source>
        <dbReference type="SAM" id="Phobius"/>
    </source>
</evidence>
<dbReference type="AlphaFoldDB" id="A0A3D8PU35"/>
<comment type="caution">
    <text evidence="2">The sequence shown here is derived from an EMBL/GenBank/DDBJ whole genome shotgun (WGS) entry which is preliminary data.</text>
</comment>
<proteinExistence type="predicted"/>
<gene>
    <name evidence="2" type="ORF">CWR45_09240</name>
</gene>
<keyword evidence="1" id="KW-0472">Membrane</keyword>
<protein>
    <submittedName>
        <fullName evidence="2">Uncharacterized protein</fullName>
    </submittedName>
</protein>
<feature type="transmembrane region" description="Helical" evidence="1">
    <location>
        <begin position="50"/>
        <end position="73"/>
    </location>
</feature>